<keyword evidence="3" id="KW-0813">Transport</keyword>
<feature type="transmembrane region" description="Helical" evidence="8">
    <location>
        <begin position="168"/>
        <end position="185"/>
    </location>
</feature>
<evidence type="ECO:0000256" key="5">
    <source>
        <dbReference type="ARBA" id="ARBA00022692"/>
    </source>
</evidence>
<dbReference type="Proteomes" id="UP000823889">
    <property type="component" value="Unassembled WGS sequence"/>
</dbReference>
<protein>
    <submittedName>
        <fullName evidence="9">AzlC family ABC transporter permease</fullName>
    </submittedName>
</protein>
<keyword evidence="6 8" id="KW-1133">Transmembrane helix</keyword>
<feature type="transmembrane region" description="Helical" evidence="8">
    <location>
        <begin position="192"/>
        <end position="222"/>
    </location>
</feature>
<dbReference type="InterPro" id="IPR011606">
    <property type="entry name" value="Brnchd-chn_aa_trnsp_permease"/>
</dbReference>
<evidence type="ECO:0000256" key="8">
    <source>
        <dbReference type="SAM" id="Phobius"/>
    </source>
</evidence>
<comment type="caution">
    <text evidence="9">The sequence shown here is derived from an EMBL/GenBank/DDBJ whole genome shotgun (WGS) entry which is preliminary data.</text>
</comment>
<dbReference type="EMBL" id="DWUQ01000050">
    <property type="protein sequence ID" value="HJD43915.1"/>
    <property type="molecule type" value="Genomic_DNA"/>
</dbReference>
<comment type="subcellular location">
    <subcellularLocation>
        <location evidence="1">Cell membrane</location>
        <topology evidence="1">Multi-pass membrane protein</topology>
    </subcellularLocation>
</comment>
<evidence type="ECO:0000256" key="6">
    <source>
        <dbReference type="ARBA" id="ARBA00022989"/>
    </source>
</evidence>
<dbReference type="PANTHER" id="PTHR34979">
    <property type="entry name" value="INNER MEMBRANE PROTEIN YGAZ"/>
    <property type="match status" value="1"/>
</dbReference>
<evidence type="ECO:0000313" key="9">
    <source>
        <dbReference type="EMBL" id="HJD43915.1"/>
    </source>
</evidence>
<dbReference type="AlphaFoldDB" id="A0A9D2RHH1"/>
<comment type="similarity">
    <text evidence="2">Belongs to the AzlC family.</text>
</comment>
<evidence type="ECO:0000256" key="2">
    <source>
        <dbReference type="ARBA" id="ARBA00010735"/>
    </source>
</evidence>
<feature type="transmembrane region" description="Helical" evidence="8">
    <location>
        <begin position="68"/>
        <end position="90"/>
    </location>
</feature>
<dbReference type="PANTHER" id="PTHR34979:SF1">
    <property type="entry name" value="INNER MEMBRANE PROTEIN YGAZ"/>
    <property type="match status" value="1"/>
</dbReference>
<sequence length="237" mass="26324">MSFPAFLKGLRDSLSIAIGYVPVAISFGLAAVTLDLHPYWAIAFSVFMYAGASQFVLISLLAQAQSSWWVIAAILVVMNIRHLFYGPALWNAAQPIHRRQSFFWWSLGLTDEVFATAISRFRYQTTELKESWYFGLQVGAYSAWVGGTALGVFFAADWLGESLWLDKTLSFVFPALFFALLLDLTMNIPKSVLVATLIITVLAVMWLPAYVAIILGMIAGAVSKALYDRWGNAKECL</sequence>
<keyword evidence="4" id="KW-1003">Cell membrane</keyword>
<evidence type="ECO:0000313" key="10">
    <source>
        <dbReference type="Proteomes" id="UP000823889"/>
    </source>
</evidence>
<accession>A0A9D2RHH1</accession>
<evidence type="ECO:0000256" key="4">
    <source>
        <dbReference type="ARBA" id="ARBA00022475"/>
    </source>
</evidence>
<evidence type="ECO:0000256" key="3">
    <source>
        <dbReference type="ARBA" id="ARBA00022448"/>
    </source>
</evidence>
<feature type="transmembrane region" description="Helical" evidence="8">
    <location>
        <begin position="133"/>
        <end position="156"/>
    </location>
</feature>
<dbReference type="GO" id="GO:1903785">
    <property type="term" value="P:L-valine transmembrane transport"/>
    <property type="evidence" value="ECO:0007669"/>
    <property type="project" value="TreeGrafter"/>
</dbReference>
<gene>
    <name evidence="9" type="ORF">H9906_02660</name>
</gene>
<evidence type="ECO:0000256" key="1">
    <source>
        <dbReference type="ARBA" id="ARBA00004651"/>
    </source>
</evidence>
<reference evidence="9" key="2">
    <citation type="submission" date="2021-04" db="EMBL/GenBank/DDBJ databases">
        <authorList>
            <person name="Gilroy R."/>
        </authorList>
    </citation>
    <scope>NUCLEOTIDE SEQUENCE</scope>
    <source>
        <strain evidence="9">9264</strain>
    </source>
</reference>
<name>A0A9D2RHH1_9BURK</name>
<keyword evidence="7 8" id="KW-0472">Membrane</keyword>
<organism evidence="9 10">
    <name type="scientific">Candidatus Paenalcaligenes intestinipullorum</name>
    <dbReference type="NCBI Taxonomy" id="2838718"/>
    <lineage>
        <taxon>Bacteria</taxon>
        <taxon>Pseudomonadati</taxon>
        <taxon>Pseudomonadota</taxon>
        <taxon>Betaproteobacteria</taxon>
        <taxon>Burkholderiales</taxon>
        <taxon>Alcaligenaceae</taxon>
        <taxon>Paenalcaligenes</taxon>
    </lineage>
</organism>
<evidence type="ECO:0000256" key="7">
    <source>
        <dbReference type="ARBA" id="ARBA00023136"/>
    </source>
</evidence>
<feature type="transmembrane region" description="Helical" evidence="8">
    <location>
        <begin position="12"/>
        <end position="33"/>
    </location>
</feature>
<proteinExistence type="inferred from homology"/>
<keyword evidence="5 8" id="KW-0812">Transmembrane</keyword>
<reference evidence="9" key="1">
    <citation type="journal article" date="2021" name="PeerJ">
        <title>Extensive microbial diversity within the chicken gut microbiome revealed by metagenomics and culture.</title>
        <authorList>
            <person name="Gilroy R."/>
            <person name="Ravi A."/>
            <person name="Getino M."/>
            <person name="Pursley I."/>
            <person name="Horton D.L."/>
            <person name="Alikhan N.F."/>
            <person name="Baker D."/>
            <person name="Gharbi K."/>
            <person name="Hall N."/>
            <person name="Watson M."/>
            <person name="Adriaenssens E.M."/>
            <person name="Foster-Nyarko E."/>
            <person name="Jarju S."/>
            <person name="Secka A."/>
            <person name="Antonio M."/>
            <person name="Oren A."/>
            <person name="Chaudhuri R.R."/>
            <person name="La Ragione R."/>
            <person name="Hildebrand F."/>
            <person name="Pallen M.J."/>
        </authorList>
    </citation>
    <scope>NUCLEOTIDE SEQUENCE</scope>
    <source>
        <strain evidence="9">9264</strain>
    </source>
</reference>
<dbReference type="Pfam" id="PF03591">
    <property type="entry name" value="AzlC"/>
    <property type="match status" value="1"/>
</dbReference>
<dbReference type="GO" id="GO:0005886">
    <property type="term" value="C:plasma membrane"/>
    <property type="evidence" value="ECO:0007669"/>
    <property type="project" value="UniProtKB-SubCell"/>
</dbReference>
<feature type="transmembrane region" description="Helical" evidence="8">
    <location>
        <begin position="39"/>
        <end position="61"/>
    </location>
</feature>